<dbReference type="SUPFAM" id="SSF55073">
    <property type="entry name" value="Nucleotide cyclase"/>
    <property type="match status" value="1"/>
</dbReference>
<evidence type="ECO:0000313" key="5">
    <source>
        <dbReference type="Proteomes" id="UP001165962"/>
    </source>
</evidence>
<dbReference type="NCBIfam" id="TIGR00229">
    <property type="entry name" value="sensory_box"/>
    <property type="match status" value="1"/>
</dbReference>
<dbReference type="CDD" id="cd01948">
    <property type="entry name" value="EAL"/>
    <property type="match status" value="1"/>
</dbReference>
<dbReference type="SUPFAM" id="SSF55785">
    <property type="entry name" value="PYP-like sensor domain (PAS domain)"/>
    <property type="match status" value="1"/>
</dbReference>
<dbReference type="InterPro" id="IPR052155">
    <property type="entry name" value="Biofilm_reg_signaling"/>
</dbReference>
<reference evidence="4" key="1">
    <citation type="submission" date="2020-03" db="EMBL/GenBank/DDBJ databases">
        <title>Draft sequencing of Paenibacilllus sp. S3N08.</title>
        <authorList>
            <person name="Kim D.-U."/>
        </authorList>
    </citation>
    <scope>NUCLEOTIDE SEQUENCE</scope>
    <source>
        <strain evidence="4">S3N08</strain>
    </source>
</reference>
<dbReference type="PROSITE" id="PS50887">
    <property type="entry name" value="GGDEF"/>
    <property type="match status" value="1"/>
</dbReference>
<dbReference type="EMBL" id="JAAOIW010000009">
    <property type="protein sequence ID" value="NHN32806.1"/>
    <property type="molecule type" value="Genomic_DNA"/>
</dbReference>
<dbReference type="Gene3D" id="3.30.450.20">
    <property type="entry name" value="PAS domain"/>
    <property type="match status" value="1"/>
</dbReference>
<dbReference type="InterPro" id="IPR035919">
    <property type="entry name" value="EAL_sf"/>
</dbReference>
<dbReference type="InterPro" id="IPR000160">
    <property type="entry name" value="GGDEF_dom"/>
</dbReference>
<dbReference type="InterPro" id="IPR035965">
    <property type="entry name" value="PAS-like_dom_sf"/>
</dbReference>
<dbReference type="SMART" id="SM00267">
    <property type="entry name" value="GGDEF"/>
    <property type="match status" value="1"/>
</dbReference>
<accession>A0ABX0JC49</accession>
<dbReference type="RefSeq" id="WP_166153102.1">
    <property type="nucleotide sequence ID" value="NZ_JAAOIW010000009.1"/>
</dbReference>
<proteinExistence type="predicted"/>
<dbReference type="SUPFAM" id="SSF141868">
    <property type="entry name" value="EAL domain-like"/>
    <property type="match status" value="1"/>
</dbReference>
<comment type="caution">
    <text evidence="4">The sequence shown here is derived from an EMBL/GenBank/DDBJ whole genome shotgun (WGS) entry which is preliminary data.</text>
</comment>
<feature type="domain" description="GGDEF" evidence="3">
    <location>
        <begin position="151"/>
        <end position="281"/>
    </location>
</feature>
<dbReference type="Pfam" id="PF00563">
    <property type="entry name" value="EAL"/>
    <property type="match status" value="1"/>
</dbReference>
<evidence type="ECO:0000259" key="2">
    <source>
        <dbReference type="PROSITE" id="PS50883"/>
    </source>
</evidence>
<dbReference type="NCBIfam" id="TIGR00254">
    <property type="entry name" value="GGDEF"/>
    <property type="match status" value="1"/>
</dbReference>
<protein>
    <submittedName>
        <fullName evidence="4">EAL domain-containing protein</fullName>
    </submittedName>
</protein>
<dbReference type="PANTHER" id="PTHR44757">
    <property type="entry name" value="DIGUANYLATE CYCLASE DGCP"/>
    <property type="match status" value="1"/>
</dbReference>
<dbReference type="Pfam" id="PF13426">
    <property type="entry name" value="PAS_9"/>
    <property type="match status" value="1"/>
</dbReference>
<feature type="domain" description="PAS" evidence="1">
    <location>
        <begin position="9"/>
        <end position="59"/>
    </location>
</feature>
<evidence type="ECO:0000259" key="1">
    <source>
        <dbReference type="PROSITE" id="PS50112"/>
    </source>
</evidence>
<gene>
    <name evidence="4" type="ORF">G9U52_23580</name>
</gene>
<dbReference type="InterPro" id="IPR043128">
    <property type="entry name" value="Rev_trsase/Diguanyl_cyclase"/>
</dbReference>
<dbReference type="PROSITE" id="PS50112">
    <property type="entry name" value="PAS"/>
    <property type="match status" value="1"/>
</dbReference>
<dbReference type="Pfam" id="PF00990">
    <property type="entry name" value="GGDEF"/>
    <property type="match status" value="1"/>
</dbReference>
<dbReference type="Gene3D" id="3.20.20.450">
    <property type="entry name" value="EAL domain"/>
    <property type="match status" value="1"/>
</dbReference>
<dbReference type="SMART" id="SM00052">
    <property type="entry name" value="EAL"/>
    <property type="match status" value="1"/>
</dbReference>
<organism evidence="4 5">
    <name type="scientific">Paenibacillus agricola</name>
    <dbReference type="NCBI Taxonomy" id="2716264"/>
    <lineage>
        <taxon>Bacteria</taxon>
        <taxon>Bacillati</taxon>
        <taxon>Bacillota</taxon>
        <taxon>Bacilli</taxon>
        <taxon>Bacillales</taxon>
        <taxon>Paenibacillaceae</taxon>
        <taxon>Paenibacillus</taxon>
    </lineage>
</organism>
<dbReference type="PANTHER" id="PTHR44757:SF2">
    <property type="entry name" value="BIOFILM ARCHITECTURE MAINTENANCE PROTEIN MBAA"/>
    <property type="match status" value="1"/>
</dbReference>
<dbReference type="CDD" id="cd00130">
    <property type="entry name" value="PAS"/>
    <property type="match status" value="1"/>
</dbReference>
<dbReference type="InterPro" id="IPR000014">
    <property type="entry name" value="PAS"/>
</dbReference>
<dbReference type="PROSITE" id="PS50883">
    <property type="entry name" value="EAL"/>
    <property type="match status" value="1"/>
</dbReference>
<dbReference type="Gene3D" id="3.30.70.270">
    <property type="match status" value="1"/>
</dbReference>
<dbReference type="Proteomes" id="UP001165962">
    <property type="component" value="Unassembled WGS sequence"/>
</dbReference>
<feature type="domain" description="EAL" evidence="2">
    <location>
        <begin position="290"/>
        <end position="543"/>
    </location>
</feature>
<evidence type="ECO:0000313" key="4">
    <source>
        <dbReference type="EMBL" id="NHN32806.1"/>
    </source>
</evidence>
<dbReference type="CDD" id="cd01949">
    <property type="entry name" value="GGDEF"/>
    <property type="match status" value="1"/>
</dbReference>
<dbReference type="SMART" id="SM00091">
    <property type="entry name" value="PAS"/>
    <property type="match status" value="1"/>
</dbReference>
<sequence length="549" mass="61639">MREWPLDVSALAFLHLFKHSFDGIALLGPTGKIVEVNDAMLYMTGYQRIEIVGQTIEFLLRSSTMLDGRDSAIVIHKAGRFIQANMFNIPIPLDGDLVYRMVLLQDITRQKEAEHIIHYMTYNDILTGLPNGIYFHDVANEAVATATMYGKRFAILYIGINQIKEVNDKFGQGQVDLLLVEVSKKLVLCLPENGSLFRIGGHEFVVLLTDTGCEEAVSSHIFQTLAYQTIRIQGQPVEVNCSIGISVYPKDGMNPEELLKNADIARDSARRTEEPYCFFNPELLQSAISHIEMKYRLREALENEEFVLHYQPQVNIESGRVIGAEALLRWQHPDFGLVMPNEFIPLAEQTGIIGDIGEWVLLTACHQNARWQRQSDSKIRVAVNLSASQLFQAGFADMVSGVLRKTGLDPDCLELEITESMMIDTEKAIKILNELKSIGVHISIDDFGTGYSSLQYLRILPVDKLKIDRSFLTNVKDHSSDTAIVSAIIAMAQHLGLKVIAEGVETKEQLEFLRKERCDEIQGFLISKAVPANDWEKLSLLSYKGGIYG</sequence>
<name>A0ABX0JC49_9BACL</name>
<dbReference type="InterPro" id="IPR029787">
    <property type="entry name" value="Nucleotide_cyclase"/>
</dbReference>
<dbReference type="InterPro" id="IPR001633">
    <property type="entry name" value="EAL_dom"/>
</dbReference>
<keyword evidence="5" id="KW-1185">Reference proteome</keyword>
<evidence type="ECO:0000259" key="3">
    <source>
        <dbReference type="PROSITE" id="PS50887"/>
    </source>
</evidence>